<evidence type="ECO:0000256" key="1">
    <source>
        <dbReference type="ARBA" id="ARBA00022676"/>
    </source>
</evidence>
<feature type="domain" description="Glycosyltransferase subfamily 4-like N-terminal" evidence="3">
    <location>
        <begin position="15"/>
        <end position="175"/>
    </location>
</feature>
<proteinExistence type="predicted"/>
<organism evidence="4 5">
    <name type="scientific">Rhodothermus profundi</name>
    <dbReference type="NCBI Taxonomy" id="633813"/>
    <lineage>
        <taxon>Bacteria</taxon>
        <taxon>Pseudomonadati</taxon>
        <taxon>Rhodothermota</taxon>
        <taxon>Rhodothermia</taxon>
        <taxon>Rhodothermales</taxon>
        <taxon>Rhodothermaceae</taxon>
        <taxon>Rhodothermus</taxon>
    </lineage>
</organism>
<dbReference type="OrthoDB" id="9771846at2"/>
<gene>
    <name evidence="4" type="ORF">SAMN04488087_0815</name>
</gene>
<dbReference type="PANTHER" id="PTHR12526">
    <property type="entry name" value="GLYCOSYLTRANSFERASE"/>
    <property type="match status" value="1"/>
</dbReference>
<accession>A0A1M6RER2</accession>
<dbReference type="RefSeq" id="WP_072714687.1">
    <property type="nucleotide sequence ID" value="NZ_FRAU01000002.1"/>
</dbReference>
<dbReference type="InterPro" id="IPR028098">
    <property type="entry name" value="Glyco_trans_4-like_N"/>
</dbReference>
<keyword evidence="1" id="KW-0328">Glycosyltransferase</keyword>
<dbReference type="PANTHER" id="PTHR12526:SF510">
    <property type="entry name" value="D-INOSITOL 3-PHOSPHATE GLYCOSYLTRANSFERASE"/>
    <property type="match status" value="1"/>
</dbReference>
<keyword evidence="5" id="KW-1185">Reference proteome</keyword>
<dbReference type="AlphaFoldDB" id="A0A1M6RER2"/>
<name>A0A1M6RER2_9BACT</name>
<dbReference type="Gene3D" id="3.40.50.2000">
    <property type="entry name" value="Glycogen Phosphorylase B"/>
    <property type="match status" value="2"/>
</dbReference>
<evidence type="ECO:0000256" key="2">
    <source>
        <dbReference type="ARBA" id="ARBA00022679"/>
    </source>
</evidence>
<dbReference type="GO" id="GO:0016757">
    <property type="term" value="F:glycosyltransferase activity"/>
    <property type="evidence" value="ECO:0007669"/>
    <property type="project" value="UniProtKB-KW"/>
</dbReference>
<dbReference type="Proteomes" id="UP000185812">
    <property type="component" value="Unassembled WGS sequence"/>
</dbReference>
<protein>
    <submittedName>
        <fullName evidence="4">Glycosyltransferase involved in cell wall bisynthesis</fullName>
    </submittedName>
</protein>
<dbReference type="EMBL" id="FRAU01000002">
    <property type="protein sequence ID" value="SHK30886.1"/>
    <property type="molecule type" value="Genomic_DNA"/>
</dbReference>
<reference evidence="5" key="1">
    <citation type="submission" date="2016-11" db="EMBL/GenBank/DDBJ databases">
        <authorList>
            <person name="Varghese N."/>
            <person name="Submissions S."/>
        </authorList>
    </citation>
    <scope>NUCLEOTIDE SEQUENCE [LARGE SCALE GENOMIC DNA]</scope>
    <source>
        <strain evidence="5">DSM 22212</strain>
    </source>
</reference>
<dbReference type="STRING" id="633813.SAMN04488087_0815"/>
<sequence>MARLTLVGPVAPYRGGIAHFTEALAQALQARGHQVRALSFRRQYPRWLFPGRQQTEPEPTTASMPAAYVLDPLHPWTWRQAVRTLQQQQPDLVVFQYWLPFFAPAYGVIARWLRRKGIRAVALVHNALPHERHVLDAALSRWFLRQCRARIVLSTAVAQQLAALGVPAEVRLVHPIDPRYGPGRPRKEARQRLGLPVEAPVLLFFGFVRRYKGLDVLLEAMPSIRAALPDVQLIVAGEFYERPEYYQERIRALGLTSCVHVHDHYIPESSVVWYFSAADLVVQPYLAATQSGVVPLAFHFERPVVVTAVGGLPEVVPHEIAGFVVPPDDVNALAEAVVRFFQEGWAERLTQGVRRLRTRFGWDPLCETLEQMLPEGCATIRSKID</sequence>
<keyword evidence="2 4" id="KW-0808">Transferase</keyword>
<dbReference type="SUPFAM" id="SSF53756">
    <property type="entry name" value="UDP-Glycosyltransferase/glycogen phosphorylase"/>
    <property type="match status" value="1"/>
</dbReference>
<evidence type="ECO:0000313" key="5">
    <source>
        <dbReference type="Proteomes" id="UP000185812"/>
    </source>
</evidence>
<evidence type="ECO:0000313" key="4">
    <source>
        <dbReference type="EMBL" id="SHK30886.1"/>
    </source>
</evidence>
<dbReference type="Pfam" id="PF13692">
    <property type="entry name" value="Glyco_trans_1_4"/>
    <property type="match status" value="1"/>
</dbReference>
<evidence type="ECO:0000259" key="3">
    <source>
        <dbReference type="Pfam" id="PF13439"/>
    </source>
</evidence>
<dbReference type="Pfam" id="PF13439">
    <property type="entry name" value="Glyco_transf_4"/>
    <property type="match status" value="1"/>
</dbReference>